<proteinExistence type="predicted"/>
<gene>
    <name evidence="2" type="ORF">AWC29_02345</name>
    <name evidence="1" type="ORF">BN973_02363</name>
</gene>
<name>A0A024JVY8_9MYCO</name>
<dbReference type="Pfam" id="PF10824">
    <property type="entry name" value="T7SS_ESX_EspC"/>
    <property type="match status" value="1"/>
</dbReference>
<dbReference type="Proteomes" id="UP000028880">
    <property type="component" value="Unassembled WGS sequence"/>
</dbReference>
<dbReference type="EMBL" id="LQPY01000034">
    <property type="protein sequence ID" value="ORX00805.1"/>
    <property type="molecule type" value="Genomic_DNA"/>
</dbReference>
<dbReference type="Proteomes" id="UP000193710">
    <property type="component" value="Unassembled WGS sequence"/>
</dbReference>
<reference evidence="1" key="1">
    <citation type="journal article" date="2014" name="Genome Announc.">
        <title>Draft Genome Sequence of Mycobacterium triplex DSM 44626.</title>
        <authorList>
            <person name="Sassi M."/>
            <person name="Croce O."/>
            <person name="Robert C."/>
            <person name="Raoult D."/>
            <person name="Drancourt M."/>
        </authorList>
    </citation>
    <scope>NUCLEOTIDE SEQUENCE [LARGE SCALE GENOMIC DNA]</scope>
    <source>
        <strain evidence="1">DSM 44626</strain>
    </source>
</reference>
<reference evidence="2 3" key="3">
    <citation type="submission" date="2016-01" db="EMBL/GenBank/DDBJ databases">
        <title>The new phylogeny of the genus Mycobacterium.</title>
        <authorList>
            <person name="Tarcisio F."/>
            <person name="Conor M."/>
            <person name="Antonella G."/>
            <person name="Elisabetta G."/>
            <person name="Giulia F.S."/>
            <person name="Sara T."/>
            <person name="Anna F."/>
            <person name="Clotilde B."/>
            <person name="Roberto B."/>
            <person name="Veronica D.S."/>
            <person name="Fabio R."/>
            <person name="Monica P."/>
            <person name="Olivier J."/>
            <person name="Enrico T."/>
            <person name="Nicola S."/>
        </authorList>
    </citation>
    <scope>NUCLEOTIDE SEQUENCE [LARGE SCALE GENOMIC DNA]</scope>
    <source>
        <strain evidence="2 3">DSM 44626</strain>
    </source>
</reference>
<sequence length="104" mass="10576">MADLAVTPEHLDSLATKQDQAATQATTAASAGSNVEVATWVTHGVVSGVSNVAFTKAAAARKKTADAMSKASTELAGKLRTAKAVYGSADDEAGKSIDKQLLDL</sequence>
<evidence type="ECO:0000313" key="2">
    <source>
        <dbReference type="EMBL" id="ORX00805.1"/>
    </source>
</evidence>
<organism evidence="1">
    <name type="scientific">Mycobacterium triplex</name>
    <dbReference type="NCBI Taxonomy" id="47839"/>
    <lineage>
        <taxon>Bacteria</taxon>
        <taxon>Bacillati</taxon>
        <taxon>Actinomycetota</taxon>
        <taxon>Actinomycetes</taxon>
        <taxon>Mycobacteriales</taxon>
        <taxon>Mycobacteriaceae</taxon>
        <taxon>Mycobacterium</taxon>
        <taxon>Mycobacterium simiae complex</taxon>
    </lineage>
</organism>
<dbReference type="InterPro" id="IPR022536">
    <property type="entry name" value="EspC"/>
</dbReference>
<dbReference type="AlphaFoldDB" id="A0A024JVY8"/>
<dbReference type="OrthoDB" id="4735631at2"/>
<dbReference type="HOGENOM" id="CLU_177726_1_0_11"/>
<evidence type="ECO:0008006" key="4">
    <source>
        <dbReference type="Google" id="ProtNLM"/>
    </source>
</evidence>
<dbReference type="EMBL" id="HG964446">
    <property type="protein sequence ID" value="CDO88005.1"/>
    <property type="molecule type" value="Genomic_DNA"/>
</dbReference>
<evidence type="ECO:0000313" key="3">
    <source>
        <dbReference type="Proteomes" id="UP000193710"/>
    </source>
</evidence>
<keyword evidence="3" id="KW-1185">Reference proteome</keyword>
<dbReference type="eggNOG" id="ENOG5031PQX">
    <property type="taxonomic scope" value="Bacteria"/>
</dbReference>
<accession>A0A024JVY8</accession>
<evidence type="ECO:0000313" key="1">
    <source>
        <dbReference type="EMBL" id="CDO88005.1"/>
    </source>
</evidence>
<dbReference type="RefSeq" id="WP_036468207.1">
    <property type="nucleotide sequence ID" value="NZ_HG964446.1"/>
</dbReference>
<protein>
    <recommendedName>
        <fullName evidence="4">ESX-1 secretion-associated protein</fullName>
    </recommendedName>
</protein>
<dbReference type="GO" id="GO:0009306">
    <property type="term" value="P:protein secretion"/>
    <property type="evidence" value="ECO:0007669"/>
    <property type="project" value="InterPro"/>
</dbReference>
<reference evidence="1" key="2">
    <citation type="submission" date="2014-04" db="EMBL/GenBank/DDBJ databases">
        <authorList>
            <person name="Xu Y.W."/>
            <person name="Yang Q."/>
        </authorList>
    </citation>
    <scope>NUCLEOTIDE SEQUENCE</scope>
    <source>
        <strain evidence="1">DSM 44626</strain>
    </source>
</reference>